<dbReference type="Proteomes" id="UP000186156">
    <property type="component" value="Unassembled WGS sequence"/>
</dbReference>
<gene>
    <name evidence="2" type="ORF">SAMN05421799_103115</name>
</gene>
<dbReference type="InterPro" id="IPR006340">
    <property type="entry name" value="DUF436"/>
</dbReference>
<keyword evidence="3" id="KW-1185">Reference proteome</keyword>
<evidence type="ECO:0000256" key="1">
    <source>
        <dbReference type="HAMAP-Rule" id="MF_00800"/>
    </source>
</evidence>
<dbReference type="RefSeq" id="WP_076345627.1">
    <property type="nucleotide sequence ID" value="NZ_FTOO01000003.1"/>
</dbReference>
<accession>A0A1N7LFT8</accession>
<evidence type="ECO:0000313" key="3">
    <source>
        <dbReference type="Proteomes" id="UP000186156"/>
    </source>
</evidence>
<organism evidence="2 3">
    <name type="scientific">Alicyclobacillus vulcanalis</name>
    <dbReference type="NCBI Taxonomy" id="252246"/>
    <lineage>
        <taxon>Bacteria</taxon>
        <taxon>Bacillati</taxon>
        <taxon>Bacillota</taxon>
        <taxon>Bacilli</taxon>
        <taxon>Bacillales</taxon>
        <taxon>Alicyclobacillaceae</taxon>
        <taxon>Alicyclobacillus</taxon>
    </lineage>
</organism>
<reference evidence="3" key="1">
    <citation type="submission" date="2017-01" db="EMBL/GenBank/DDBJ databases">
        <authorList>
            <person name="Varghese N."/>
            <person name="Submissions S."/>
        </authorList>
    </citation>
    <scope>NUCLEOTIDE SEQUENCE [LARGE SCALE GENOMIC DNA]</scope>
    <source>
        <strain evidence="3">DSM 16176</strain>
    </source>
</reference>
<dbReference type="Gene3D" id="3.40.50.10360">
    <property type="entry name" value="Hypothetical protein TT1679"/>
    <property type="match status" value="1"/>
</dbReference>
<dbReference type="SUPFAM" id="SSF110710">
    <property type="entry name" value="TTHA0583/YokD-like"/>
    <property type="match status" value="1"/>
</dbReference>
<protein>
    <recommendedName>
        <fullName evidence="1">UPF0340 protein SAMN05421799_103115</fullName>
    </recommendedName>
</protein>
<dbReference type="NCBIfam" id="TIGR01440">
    <property type="entry name" value="TIGR01440 family protein"/>
    <property type="match status" value="1"/>
</dbReference>
<dbReference type="Pfam" id="PF04260">
    <property type="entry name" value="DUF436"/>
    <property type="match status" value="1"/>
</dbReference>
<proteinExistence type="inferred from homology"/>
<sequence length="208" mass="21725">MAPPAKEIEAWAIECVRRDLPGALTHLAREAGLGPGRLLVVGASTSEVAGERIGTATSVAIGQAIADVVLAFARETGCDVAFQCCEHLNRALVVERRVWAGRQLEEVTAIPVPGAGGAAAAAAYWAMETPCLVRGVSADAGLDIGDTLIGMHLRPVAVPVRGPVREIGRAHLVMARSRPPLVGGARAVYDPAEARRRMFGDGPPRTDA</sequence>
<comment type="similarity">
    <text evidence="1">Belongs to the UPF0340 family.</text>
</comment>
<evidence type="ECO:0000313" key="2">
    <source>
        <dbReference type="EMBL" id="SIS72689.1"/>
    </source>
</evidence>
<dbReference type="OrthoDB" id="9803187at2"/>
<dbReference type="STRING" id="252246.SAMN05421799_103115"/>
<dbReference type="InterPro" id="IPR028345">
    <property type="entry name" value="Antibiotic_NAT-like"/>
</dbReference>
<dbReference type="EMBL" id="FTOO01000003">
    <property type="protein sequence ID" value="SIS72689.1"/>
    <property type="molecule type" value="Genomic_DNA"/>
</dbReference>
<dbReference type="HAMAP" id="MF_00800">
    <property type="entry name" value="UPF0340"/>
    <property type="match status" value="1"/>
</dbReference>
<dbReference type="AlphaFoldDB" id="A0A1N7LFT8"/>
<name>A0A1N7LFT8_9BACL</name>